<gene>
    <name evidence="1" type="ORF">F2Q69_00048450</name>
</gene>
<dbReference type="Proteomes" id="UP000712600">
    <property type="component" value="Unassembled WGS sequence"/>
</dbReference>
<comment type="caution">
    <text evidence="1">The sequence shown here is derived from an EMBL/GenBank/DDBJ whole genome shotgun (WGS) entry which is preliminary data.</text>
</comment>
<dbReference type="AlphaFoldDB" id="A0A8S9PVY4"/>
<accession>A0A8S9PVY4</accession>
<dbReference type="EMBL" id="QGKX02001347">
    <property type="protein sequence ID" value="KAF3522726.1"/>
    <property type="molecule type" value="Genomic_DNA"/>
</dbReference>
<evidence type="ECO:0000313" key="1">
    <source>
        <dbReference type="EMBL" id="KAF3522726.1"/>
    </source>
</evidence>
<protein>
    <submittedName>
        <fullName evidence="1">Uncharacterized protein</fullName>
    </submittedName>
</protein>
<sequence length="76" mass="8534">MPSLVLEVRRILIAHLVAPVLTPCGLVSPARRLSTDFDVEWKVDVTTPLLKSVLQGKMFCRFLADERCPAEPIDRC</sequence>
<organism evidence="1 2">
    <name type="scientific">Brassica cretica</name>
    <name type="common">Mustard</name>
    <dbReference type="NCBI Taxonomy" id="69181"/>
    <lineage>
        <taxon>Eukaryota</taxon>
        <taxon>Viridiplantae</taxon>
        <taxon>Streptophyta</taxon>
        <taxon>Embryophyta</taxon>
        <taxon>Tracheophyta</taxon>
        <taxon>Spermatophyta</taxon>
        <taxon>Magnoliopsida</taxon>
        <taxon>eudicotyledons</taxon>
        <taxon>Gunneridae</taxon>
        <taxon>Pentapetalae</taxon>
        <taxon>rosids</taxon>
        <taxon>malvids</taxon>
        <taxon>Brassicales</taxon>
        <taxon>Brassicaceae</taxon>
        <taxon>Brassiceae</taxon>
        <taxon>Brassica</taxon>
    </lineage>
</organism>
<name>A0A8S9PVY4_BRACR</name>
<evidence type="ECO:0000313" key="2">
    <source>
        <dbReference type="Proteomes" id="UP000712600"/>
    </source>
</evidence>
<reference evidence="1" key="1">
    <citation type="submission" date="2019-12" db="EMBL/GenBank/DDBJ databases">
        <title>Genome sequencing and annotation of Brassica cretica.</title>
        <authorList>
            <person name="Studholme D.J."/>
            <person name="Sarris P."/>
        </authorList>
    </citation>
    <scope>NUCLEOTIDE SEQUENCE</scope>
    <source>
        <strain evidence="1">PFS-109/04</strain>
        <tissue evidence="1">Leaf</tissue>
    </source>
</reference>
<proteinExistence type="predicted"/>